<dbReference type="KEGG" id="dfa:DFA_00991"/>
<keyword evidence="2" id="KW-0255">Endonuclease</keyword>
<dbReference type="CDD" id="cd06559">
    <property type="entry name" value="Endonuclease_V"/>
    <property type="match status" value="1"/>
</dbReference>
<keyword evidence="3" id="KW-1185">Reference proteome</keyword>
<dbReference type="OMA" id="KIDACAS"/>
<feature type="region of interest" description="Disordered" evidence="1">
    <location>
        <begin position="171"/>
        <end position="211"/>
    </location>
</feature>
<dbReference type="OrthoDB" id="20018at2759"/>
<evidence type="ECO:0000313" key="3">
    <source>
        <dbReference type="Proteomes" id="UP000007797"/>
    </source>
</evidence>
<dbReference type="GO" id="GO:0016891">
    <property type="term" value="F:RNA endonuclease activity producing 5'-phosphomonoesters, hydrolytic mechanism"/>
    <property type="evidence" value="ECO:0007669"/>
    <property type="project" value="TreeGrafter"/>
</dbReference>
<evidence type="ECO:0000256" key="1">
    <source>
        <dbReference type="SAM" id="MobiDB-lite"/>
    </source>
</evidence>
<dbReference type="GO" id="GO:0005730">
    <property type="term" value="C:nucleolus"/>
    <property type="evidence" value="ECO:0007669"/>
    <property type="project" value="TreeGrafter"/>
</dbReference>
<feature type="compositionally biased region" description="Low complexity" evidence="1">
    <location>
        <begin position="110"/>
        <end position="123"/>
    </location>
</feature>
<protein>
    <submittedName>
        <fullName evidence="2">Endonuclease V</fullName>
    </submittedName>
</protein>
<dbReference type="PANTHER" id="PTHR28511">
    <property type="entry name" value="ENDONUCLEASE V"/>
    <property type="match status" value="1"/>
</dbReference>
<dbReference type="Gene3D" id="3.30.2170.10">
    <property type="entry name" value="archaeoglobus fulgidus dsm 4304 superfamily"/>
    <property type="match status" value="1"/>
</dbReference>
<feature type="compositionally biased region" description="Polar residues" evidence="1">
    <location>
        <begin position="43"/>
        <end position="55"/>
    </location>
</feature>
<dbReference type="GO" id="GO:0006281">
    <property type="term" value="P:DNA repair"/>
    <property type="evidence" value="ECO:0007669"/>
    <property type="project" value="InterPro"/>
</dbReference>
<feature type="region of interest" description="Disordered" evidence="1">
    <location>
        <begin position="43"/>
        <end position="91"/>
    </location>
</feature>
<dbReference type="GO" id="GO:0003727">
    <property type="term" value="F:single-stranded RNA binding"/>
    <property type="evidence" value="ECO:0007669"/>
    <property type="project" value="TreeGrafter"/>
</dbReference>
<name>F4PV00_CACFS</name>
<accession>F4PV00</accession>
<feature type="compositionally biased region" description="Low complexity" evidence="1">
    <location>
        <begin position="73"/>
        <end position="90"/>
    </location>
</feature>
<dbReference type="RefSeq" id="XP_004358966.1">
    <property type="nucleotide sequence ID" value="XM_004358909.1"/>
</dbReference>
<dbReference type="EMBL" id="GL883010">
    <property type="protein sequence ID" value="EGG21116.1"/>
    <property type="molecule type" value="Genomic_DNA"/>
</dbReference>
<dbReference type="PANTHER" id="PTHR28511:SF2">
    <property type="entry name" value="ENDONUCLEASE V"/>
    <property type="match status" value="1"/>
</dbReference>
<feature type="compositionally biased region" description="Acidic residues" evidence="1">
    <location>
        <begin position="56"/>
        <end position="67"/>
    </location>
</feature>
<gene>
    <name evidence="2" type="ORF">DFA_00991</name>
</gene>
<organism evidence="2 3">
    <name type="scientific">Cavenderia fasciculata</name>
    <name type="common">Slime mold</name>
    <name type="synonym">Dictyostelium fasciculatum</name>
    <dbReference type="NCBI Taxonomy" id="261658"/>
    <lineage>
        <taxon>Eukaryota</taxon>
        <taxon>Amoebozoa</taxon>
        <taxon>Evosea</taxon>
        <taxon>Eumycetozoa</taxon>
        <taxon>Dictyostelia</taxon>
        <taxon>Acytosteliales</taxon>
        <taxon>Cavenderiaceae</taxon>
        <taxon>Cavenderia</taxon>
    </lineage>
</organism>
<dbReference type="GeneID" id="14873097"/>
<dbReference type="InterPro" id="IPR007581">
    <property type="entry name" value="Endonuclease-V"/>
</dbReference>
<sequence length="558" mass="62847">MTGIVDEEIQKIDALLAACYISQYEYDTRKKDILAQHHANIDPTNKYSAQQPSNDDQSEEYDVSFTDDDNRTYNVDNSYNNSNSSYFNDNAPSGFTNNDDYSNYYGSTTYGGSTYNPSTYSTPTPTPTPMEEEEKEIPVLTHDFEKNLDLDDNYNNNNNNNNNYNTKVAAKTAPKNNNNNNNNNKRNNNNTNNNNNKSTTTTTTNNNNNNAPTFLSMFTNPKPVAAEPKPVAAEAPTFLSMFMNSKPAAAAQPKPVVVAPAVVSKNYETTTIYNNGKSIVFKANAPDSTLQVDLSNWTKERDNNGRPTELFGQAMINQKNIWKNEQIQLLSKLDKTNRVKKLPNGQLNIKYVAGSDISFAKGNKIDACASIVVMEYPSLKVVYESYKMIKLTQPYIAGYLAMREVDHLVALWQSLKRTHPQFTPDIMVVDGNGVNHMRGMGLACHLGILIDCPTLGVAKNLLVCHGITEEYLDEQFDYATLGEAVQMKSDQTNELLGYCTYNNENERLYISPGHKIDAYTALQVYEQTTKTHNLPEPTYIADHYSREFLRIYYKLFKA</sequence>
<dbReference type="STRING" id="1054147.F4PV00"/>
<dbReference type="AlphaFoldDB" id="F4PV00"/>
<reference evidence="3" key="1">
    <citation type="journal article" date="2011" name="Genome Res.">
        <title>Phylogeny-wide analysis of social amoeba genomes highlights ancient origins for complex intercellular communication.</title>
        <authorList>
            <person name="Heidel A.J."/>
            <person name="Lawal H.M."/>
            <person name="Felder M."/>
            <person name="Schilde C."/>
            <person name="Helps N.R."/>
            <person name="Tunggal B."/>
            <person name="Rivero F."/>
            <person name="John U."/>
            <person name="Schleicher M."/>
            <person name="Eichinger L."/>
            <person name="Platzer M."/>
            <person name="Noegel A.A."/>
            <person name="Schaap P."/>
            <person name="Gloeckner G."/>
        </authorList>
    </citation>
    <scope>NUCLEOTIDE SEQUENCE [LARGE SCALE GENOMIC DNA]</scope>
    <source>
        <strain evidence="3">SH3</strain>
    </source>
</reference>
<feature type="region of interest" description="Disordered" evidence="1">
    <location>
        <begin position="110"/>
        <end position="134"/>
    </location>
</feature>
<dbReference type="Pfam" id="PF04493">
    <property type="entry name" value="Endonuclease_5"/>
    <property type="match status" value="1"/>
</dbReference>
<evidence type="ECO:0000313" key="2">
    <source>
        <dbReference type="EMBL" id="EGG21116.1"/>
    </source>
</evidence>
<proteinExistence type="predicted"/>
<keyword evidence="2" id="KW-0378">Hydrolase</keyword>
<dbReference type="Proteomes" id="UP000007797">
    <property type="component" value="Unassembled WGS sequence"/>
</dbReference>
<keyword evidence="2" id="KW-0540">Nuclease</keyword>
<dbReference type="GO" id="GO:0005737">
    <property type="term" value="C:cytoplasm"/>
    <property type="evidence" value="ECO:0007669"/>
    <property type="project" value="TreeGrafter"/>
</dbReference>